<feature type="domain" description="Nitroreductase" evidence="6">
    <location>
        <begin position="63"/>
        <end position="147"/>
    </location>
</feature>
<gene>
    <name evidence="7" type="primary">nfrA2</name>
    <name evidence="7" type="ORF">HVS_09575</name>
</gene>
<dbReference type="CDD" id="cd20609">
    <property type="entry name" value="nitroreductase"/>
    <property type="match status" value="1"/>
</dbReference>
<comment type="cofactor">
    <cofactor evidence="1">
        <name>FMN</name>
        <dbReference type="ChEBI" id="CHEBI:58210"/>
    </cofactor>
</comment>
<protein>
    <submittedName>
        <fullName evidence="7">FMN reductase [NAD(P)H]</fullName>
        <ecNumber evidence="7">1.5.1.39</ecNumber>
    </submittedName>
</protein>
<evidence type="ECO:0000313" key="8">
    <source>
        <dbReference type="Proteomes" id="UP000233534"/>
    </source>
</evidence>
<keyword evidence="8" id="KW-1185">Reference proteome</keyword>
<keyword evidence="4" id="KW-0288">FMN</keyword>
<evidence type="ECO:0000256" key="1">
    <source>
        <dbReference type="ARBA" id="ARBA00001917"/>
    </source>
</evidence>
<dbReference type="KEGG" id="hsc:HVS_09575"/>
<dbReference type="RefSeq" id="WP_101301614.1">
    <property type="nucleotide sequence ID" value="NZ_CP025197.1"/>
</dbReference>
<sequence>MSFIQLAKKRYSVRSYLDKPVEIEKILQVLEAARVAPSAVNKQPLHFIVVTNEDTKSKIADTYPRDWFKTAPVVIVVCGDHSLSWKRNDGKDHCDIDAAIAIDHMTLAAADLGLGTCWVCAFDAKKCHEVLNLPENLEVIALLPMGYSADKAPENKKRRDISEMVSWEEYKKE</sequence>
<dbReference type="AlphaFoldDB" id="A0A2K9EF20"/>
<evidence type="ECO:0000313" key="7">
    <source>
        <dbReference type="EMBL" id="AUG57815.1"/>
    </source>
</evidence>
<dbReference type="InterPro" id="IPR000415">
    <property type="entry name" value="Nitroreductase-like"/>
</dbReference>
<dbReference type="SUPFAM" id="SSF55469">
    <property type="entry name" value="FMN-dependent nitroreductase-like"/>
    <property type="match status" value="1"/>
</dbReference>
<proteinExistence type="inferred from homology"/>
<comment type="similarity">
    <text evidence="2">Belongs to the nitroreductase family.</text>
</comment>
<dbReference type="EMBL" id="CP025197">
    <property type="protein sequence ID" value="AUG57815.1"/>
    <property type="molecule type" value="Genomic_DNA"/>
</dbReference>
<reference evidence="7 8" key="1">
    <citation type="submission" date="2017-12" db="EMBL/GenBank/DDBJ databases">
        <title>Complete genome sequence of Herbivorax saccincola GGR1, a novel Cellulosome-producing hydrolytic bacterium in a thermophilic biogas plant, established by Illumina and Nanopore MinION sequencing.</title>
        <authorList>
            <person name="Pechtl A."/>
            <person name="Ruckert C."/>
            <person name="Koeck D.E."/>
            <person name="Maus I."/>
            <person name="Winkler A."/>
            <person name="Kalinowski J."/>
            <person name="Puhler A."/>
            <person name="Schwarz W.W."/>
            <person name="Zverlov V.V."/>
            <person name="Schluter A."/>
            <person name="Liebl W."/>
        </authorList>
    </citation>
    <scope>NUCLEOTIDE SEQUENCE [LARGE SCALE GENOMIC DNA]</scope>
    <source>
        <strain evidence="8">SR1</strain>
    </source>
</reference>
<name>A0A2K9EF20_9FIRM</name>
<evidence type="ECO:0000256" key="3">
    <source>
        <dbReference type="ARBA" id="ARBA00022630"/>
    </source>
</evidence>
<accession>A0A2K9EF20</accession>
<dbReference type="PANTHER" id="PTHR43673:SF2">
    <property type="entry name" value="NITROREDUCTASE"/>
    <property type="match status" value="1"/>
</dbReference>
<dbReference type="Proteomes" id="UP000233534">
    <property type="component" value="Chromosome"/>
</dbReference>
<feature type="domain" description="Nitroreductase" evidence="6">
    <location>
        <begin position="8"/>
        <end position="61"/>
    </location>
</feature>
<dbReference type="InterPro" id="IPR029479">
    <property type="entry name" value="Nitroreductase"/>
</dbReference>
<dbReference type="EC" id="1.5.1.39" evidence="7"/>
<evidence type="ECO:0000259" key="6">
    <source>
        <dbReference type="Pfam" id="PF00881"/>
    </source>
</evidence>
<dbReference type="PANTHER" id="PTHR43673">
    <property type="entry name" value="NAD(P)H NITROREDUCTASE YDGI-RELATED"/>
    <property type="match status" value="1"/>
</dbReference>
<evidence type="ECO:0000256" key="4">
    <source>
        <dbReference type="ARBA" id="ARBA00022643"/>
    </source>
</evidence>
<organism evidence="7 8">
    <name type="scientific">Acetivibrio saccincola</name>
    <dbReference type="NCBI Taxonomy" id="1677857"/>
    <lineage>
        <taxon>Bacteria</taxon>
        <taxon>Bacillati</taxon>
        <taxon>Bacillota</taxon>
        <taxon>Clostridia</taxon>
        <taxon>Eubacteriales</taxon>
        <taxon>Oscillospiraceae</taxon>
        <taxon>Acetivibrio</taxon>
    </lineage>
</organism>
<dbReference type="Gene3D" id="3.40.109.10">
    <property type="entry name" value="NADH Oxidase"/>
    <property type="match status" value="1"/>
</dbReference>
<evidence type="ECO:0000256" key="5">
    <source>
        <dbReference type="ARBA" id="ARBA00023002"/>
    </source>
</evidence>
<dbReference type="Pfam" id="PF00881">
    <property type="entry name" value="Nitroreductase"/>
    <property type="match status" value="2"/>
</dbReference>
<evidence type="ECO:0000256" key="2">
    <source>
        <dbReference type="ARBA" id="ARBA00007118"/>
    </source>
</evidence>
<dbReference type="GO" id="GO:0008752">
    <property type="term" value="F:FMN reductase [NAD(P)H] activity"/>
    <property type="evidence" value="ECO:0007669"/>
    <property type="project" value="UniProtKB-EC"/>
</dbReference>
<keyword evidence="3" id="KW-0285">Flavoprotein</keyword>
<keyword evidence="5 7" id="KW-0560">Oxidoreductase</keyword>